<reference evidence="2" key="2">
    <citation type="submission" date="2025-08" db="UniProtKB">
        <authorList>
            <consortium name="Ensembl"/>
        </authorList>
    </citation>
    <scope>IDENTIFICATION</scope>
</reference>
<feature type="compositionally biased region" description="Basic residues" evidence="1">
    <location>
        <begin position="35"/>
        <end position="47"/>
    </location>
</feature>
<dbReference type="GeneTree" id="ENSGT01000000218615"/>
<sequence>TDVLTEDYVQETTSQKEPMRSIGPLKVPRSSPKNYLKKQRKQPKAPRKQTNWSKGERHVCDERKPLIPDSKNKLQLRRKKIDYVTTAIAEQRCTDRSRPQAIADSHKGHKYFPENSGLFPQHVNKKVVILYLWSLHSPRTSQA</sequence>
<accession>A0A674MXW3</accession>
<protein>
    <submittedName>
        <fullName evidence="2">Uncharacterized protein</fullName>
    </submittedName>
</protein>
<feature type="region of interest" description="Disordered" evidence="1">
    <location>
        <begin position="1"/>
        <end position="65"/>
    </location>
</feature>
<dbReference type="Proteomes" id="UP000005226">
    <property type="component" value="Chromosome 10"/>
</dbReference>
<reference evidence="2 3" key="1">
    <citation type="journal article" date="2011" name="Genome Biol. Evol.">
        <title>Integration of the genetic map and genome assembly of fugu facilitates insights into distinct features of genome evolution in teleosts and mammals.</title>
        <authorList>
            <person name="Kai W."/>
            <person name="Kikuchi K."/>
            <person name="Tohari S."/>
            <person name="Chew A.K."/>
            <person name="Tay A."/>
            <person name="Fujiwara A."/>
            <person name="Hosoya S."/>
            <person name="Suetake H."/>
            <person name="Naruse K."/>
            <person name="Brenner S."/>
            <person name="Suzuki Y."/>
            <person name="Venkatesh B."/>
        </authorList>
    </citation>
    <scope>NUCLEOTIDE SEQUENCE [LARGE SCALE GENOMIC DNA]</scope>
</reference>
<dbReference type="InParanoid" id="A0A674MXW3"/>
<evidence type="ECO:0000313" key="2">
    <source>
        <dbReference type="Ensembl" id="ENSTRUP00000065852.1"/>
    </source>
</evidence>
<reference evidence="2" key="3">
    <citation type="submission" date="2025-09" db="UniProtKB">
        <authorList>
            <consortium name="Ensembl"/>
        </authorList>
    </citation>
    <scope>IDENTIFICATION</scope>
</reference>
<evidence type="ECO:0000256" key="1">
    <source>
        <dbReference type="SAM" id="MobiDB-lite"/>
    </source>
</evidence>
<dbReference type="AlphaFoldDB" id="A0A674MXW3"/>
<name>A0A674MXW3_TAKRU</name>
<dbReference type="Ensembl" id="ENSTRUT00000078454.1">
    <property type="protein sequence ID" value="ENSTRUP00000065852.1"/>
    <property type="gene ID" value="ENSTRUG00000027549.1"/>
</dbReference>
<evidence type="ECO:0000313" key="3">
    <source>
        <dbReference type="Proteomes" id="UP000005226"/>
    </source>
</evidence>
<proteinExistence type="predicted"/>
<keyword evidence="3" id="KW-1185">Reference proteome</keyword>
<organism evidence="2 3">
    <name type="scientific">Takifugu rubripes</name>
    <name type="common">Japanese pufferfish</name>
    <name type="synonym">Fugu rubripes</name>
    <dbReference type="NCBI Taxonomy" id="31033"/>
    <lineage>
        <taxon>Eukaryota</taxon>
        <taxon>Metazoa</taxon>
        <taxon>Chordata</taxon>
        <taxon>Craniata</taxon>
        <taxon>Vertebrata</taxon>
        <taxon>Euteleostomi</taxon>
        <taxon>Actinopterygii</taxon>
        <taxon>Neopterygii</taxon>
        <taxon>Teleostei</taxon>
        <taxon>Neoteleostei</taxon>
        <taxon>Acanthomorphata</taxon>
        <taxon>Eupercaria</taxon>
        <taxon>Tetraodontiformes</taxon>
        <taxon>Tetradontoidea</taxon>
        <taxon>Tetraodontidae</taxon>
        <taxon>Takifugu</taxon>
    </lineage>
</organism>
<feature type="compositionally biased region" description="Basic and acidic residues" evidence="1">
    <location>
        <begin position="54"/>
        <end position="65"/>
    </location>
</feature>